<protein>
    <submittedName>
        <fullName evidence="1">Uncharacterized protein</fullName>
    </submittedName>
</protein>
<name>A0AAV4RYN9_9ARAC</name>
<accession>A0AAV4RYN9</accession>
<evidence type="ECO:0000313" key="1">
    <source>
        <dbReference type="EMBL" id="GIY24948.1"/>
    </source>
</evidence>
<sequence length="495" mass="58699">MERQDILALVPSLQKICLRKFTSELIAQKDFINSAVVEFDPEDRMTAYCNGKEVWDSNISNHAKEKVSSFILPALFKEELIKTIDEMVPEMEKWRLYHGRFLKNLSFGGYCLLNKLRWTCIATIDYKKTAELLVKDEEIFLSYRYKLACLYCLCDDIATLWNMLSPQSQRYIYRNVDFISEDIITIVWSYILQGEETRLFRKIEREFPAAVSVNHYAFEYAARNGYKIAAQHFFQRLTAAEKRLYLVEAAQLTAKARSDTDRRSCYPCFIRETYSELFVYLLSQMNEAEKIEVFRTSAYEVLKCFLDWPWKDVFLEVAKDVWDFLPKKHFYSLLLHLFTSNCLATNRHREIFRAFWRQSPDVYKKFAIENMFTDCRLLTFLCGLKDEESTRLVFESASRQDKERVINSYIGLSVSYMFAKNKRWDCFHLLIDMCDITNIVAETAKVGYFIYSKFYYYDSQLGFLSTPDEDPVMKTIFHILDAIVERNKRKHLKQE</sequence>
<evidence type="ECO:0000313" key="2">
    <source>
        <dbReference type="Proteomes" id="UP001054837"/>
    </source>
</evidence>
<gene>
    <name evidence="1" type="primary">Wcon_00664</name>
    <name evidence="1" type="ORF">CDAR_166071</name>
</gene>
<comment type="caution">
    <text evidence="1">The sequence shown here is derived from an EMBL/GenBank/DDBJ whole genome shotgun (WGS) entry which is preliminary data.</text>
</comment>
<dbReference type="AlphaFoldDB" id="A0AAV4RYN9"/>
<proteinExistence type="predicted"/>
<reference evidence="1 2" key="1">
    <citation type="submission" date="2021-06" db="EMBL/GenBank/DDBJ databases">
        <title>Caerostris darwini draft genome.</title>
        <authorList>
            <person name="Kono N."/>
            <person name="Arakawa K."/>
        </authorList>
    </citation>
    <scope>NUCLEOTIDE SEQUENCE [LARGE SCALE GENOMIC DNA]</scope>
</reference>
<organism evidence="1 2">
    <name type="scientific">Caerostris darwini</name>
    <dbReference type="NCBI Taxonomy" id="1538125"/>
    <lineage>
        <taxon>Eukaryota</taxon>
        <taxon>Metazoa</taxon>
        <taxon>Ecdysozoa</taxon>
        <taxon>Arthropoda</taxon>
        <taxon>Chelicerata</taxon>
        <taxon>Arachnida</taxon>
        <taxon>Araneae</taxon>
        <taxon>Araneomorphae</taxon>
        <taxon>Entelegynae</taxon>
        <taxon>Araneoidea</taxon>
        <taxon>Araneidae</taxon>
        <taxon>Caerostris</taxon>
    </lineage>
</organism>
<keyword evidence="2" id="KW-1185">Reference proteome</keyword>
<dbReference type="EMBL" id="BPLQ01006753">
    <property type="protein sequence ID" value="GIY24948.1"/>
    <property type="molecule type" value="Genomic_DNA"/>
</dbReference>
<dbReference type="Proteomes" id="UP001054837">
    <property type="component" value="Unassembled WGS sequence"/>
</dbReference>